<evidence type="ECO:0000256" key="4">
    <source>
        <dbReference type="ARBA" id="ARBA00022825"/>
    </source>
</evidence>
<dbReference type="PRINTS" id="PR00127">
    <property type="entry name" value="CLPPROTEASEP"/>
</dbReference>
<dbReference type="InterPro" id="IPR001907">
    <property type="entry name" value="ClpP"/>
</dbReference>
<dbReference type="NCBIfam" id="NF009205">
    <property type="entry name" value="PRK12553.1"/>
    <property type="match status" value="1"/>
</dbReference>
<accession>A0A1Y1HR14</accession>
<dbReference type="GO" id="GO:0004176">
    <property type="term" value="F:ATP-dependent peptidase activity"/>
    <property type="evidence" value="ECO:0000318"/>
    <property type="project" value="GO_Central"/>
</dbReference>
<feature type="active site" evidence="5">
    <location>
        <position position="178"/>
    </location>
</feature>
<feature type="region of interest" description="Disordered" evidence="9">
    <location>
        <begin position="36"/>
        <end position="57"/>
    </location>
</feature>
<reference evidence="10 11" key="1">
    <citation type="journal article" date="2014" name="Nat. Commun.">
        <title>Klebsormidium flaccidum genome reveals primary factors for plant terrestrial adaptation.</title>
        <authorList>
            <person name="Hori K."/>
            <person name="Maruyama F."/>
            <person name="Fujisawa T."/>
            <person name="Togashi T."/>
            <person name="Yamamoto N."/>
            <person name="Seo M."/>
            <person name="Sato S."/>
            <person name="Yamada T."/>
            <person name="Mori H."/>
            <person name="Tajima N."/>
            <person name="Moriyama T."/>
            <person name="Ikeuchi M."/>
            <person name="Watanabe M."/>
            <person name="Wada H."/>
            <person name="Kobayashi K."/>
            <person name="Saito M."/>
            <person name="Masuda T."/>
            <person name="Sasaki-Sekimoto Y."/>
            <person name="Mashiguchi K."/>
            <person name="Awai K."/>
            <person name="Shimojima M."/>
            <person name="Masuda S."/>
            <person name="Iwai M."/>
            <person name="Nobusawa T."/>
            <person name="Narise T."/>
            <person name="Kondo S."/>
            <person name="Saito H."/>
            <person name="Sato R."/>
            <person name="Murakawa M."/>
            <person name="Ihara Y."/>
            <person name="Oshima-Yamada Y."/>
            <person name="Ohtaka K."/>
            <person name="Satoh M."/>
            <person name="Sonobe K."/>
            <person name="Ishii M."/>
            <person name="Ohtani R."/>
            <person name="Kanamori-Sato M."/>
            <person name="Honoki R."/>
            <person name="Miyazaki D."/>
            <person name="Mochizuki H."/>
            <person name="Umetsu J."/>
            <person name="Higashi K."/>
            <person name="Shibata D."/>
            <person name="Kamiya Y."/>
            <person name="Sato N."/>
            <person name="Nakamura Y."/>
            <person name="Tabata S."/>
            <person name="Ida S."/>
            <person name="Kurokawa K."/>
            <person name="Ohta H."/>
        </authorList>
    </citation>
    <scope>NUCLEOTIDE SEQUENCE [LARGE SCALE GENOMIC DNA]</scope>
    <source>
        <strain evidence="10 11">NIES-2285</strain>
    </source>
</reference>
<keyword evidence="4 7" id="KW-0720">Serine protease</keyword>
<keyword evidence="2 7" id="KW-0645">Protease</keyword>
<dbReference type="GO" id="GO:0004252">
    <property type="term" value="F:serine-type endopeptidase activity"/>
    <property type="evidence" value="ECO:0000318"/>
    <property type="project" value="GO_Central"/>
</dbReference>
<dbReference type="GO" id="GO:0009368">
    <property type="term" value="C:endopeptidase Clp complex"/>
    <property type="evidence" value="ECO:0000318"/>
    <property type="project" value="GO_Central"/>
</dbReference>
<dbReference type="EC" id="3.4.21.92" evidence="7"/>
<dbReference type="Proteomes" id="UP000054558">
    <property type="component" value="Unassembled WGS sequence"/>
</dbReference>
<dbReference type="PROSITE" id="PS00382">
    <property type="entry name" value="CLP_PROTEASE_HIS"/>
    <property type="match status" value="1"/>
</dbReference>
<dbReference type="EMBL" id="DF237019">
    <property type="protein sequence ID" value="GAQ81074.1"/>
    <property type="molecule type" value="Genomic_DNA"/>
</dbReference>
<feature type="active site" evidence="6">
    <location>
        <position position="203"/>
    </location>
</feature>
<evidence type="ECO:0000256" key="5">
    <source>
        <dbReference type="PROSITE-ProRule" id="PRU10085"/>
    </source>
</evidence>
<dbReference type="InterPro" id="IPR023562">
    <property type="entry name" value="ClpP/TepA"/>
</dbReference>
<evidence type="ECO:0000256" key="6">
    <source>
        <dbReference type="PROSITE-ProRule" id="PRU10086"/>
    </source>
</evidence>
<dbReference type="GO" id="GO:0051117">
    <property type="term" value="F:ATPase binding"/>
    <property type="evidence" value="ECO:0000318"/>
    <property type="project" value="GO_Central"/>
</dbReference>
<keyword evidence="11" id="KW-1185">Reference proteome</keyword>
<dbReference type="GO" id="GO:0006515">
    <property type="term" value="P:protein quality control for misfolded or incompletely synthesized proteins"/>
    <property type="evidence" value="ECO:0000318"/>
    <property type="project" value="GO_Central"/>
</dbReference>
<evidence type="ECO:0000313" key="11">
    <source>
        <dbReference type="Proteomes" id="UP000054558"/>
    </source>
</evidence>
<evidence type="ECO:0000256" key="7">
    <source>
        <dbReference type="RuleBase" id="RU000549"/>
    </source>
</evidence>
<organism evidence="10 11">
    <name type="scientific">Klebsormidium nitens</name>
    <name type="common">Green alga</name>
    <name type="synonym">Ulothrix nitens</name>
    <dbReference type="NCBI Taxonomy" id="105231"/>
    <lineage>
        <taxon>Eukaryota</taxon>
        <taxon>Viridiplantae</taxon>
        <taxon>Streptophyta</taxon>
        <taxon>Klebsormidiophyceae</taxon>
        <taxon>Klebsormidiales</taxon>
        <taxon>Klebsormidiaceae</taxon>
        <taxon>Klebsormidium</taxon>
    </lineage>
</organism>
<evidence type="ECO:0000256" key="2">
    <source>
        <dbReference type="ARBA" id="ARBA00022670"/>
    </source>
</evidence>
<dbReference type="Pfam" id="PF00574">
    <property type="entry name" value="CLP_protease"/>
    <property type="match status" value="1"/>
</dbReference>
<dbReference type="InterPro" id="IPR033135">
    <property type="entry name" value="ClpP_His_AS"/>
</dbReference>
<dbReference type="GO" id="GO:0009840">
    <property type="term" value="C:chloroplastic endopeptidase Clp complex"/>
    <property type="evidence" value="ECO:0007669"/>
    <property type="project" value="UniProtKB-ARBA"/>
</dbReference>
<dbReference type="InterPro" id="IPR029045">
    <property type="entry name" value="ClpP/crotonase-like_dom_sf"/>
</dbReference>
<comment type="similarity">
    <text evidence="1 8">Belongs to the peptidase S14 family.</text>
</comment>
<keyword evidence="3 7" id="KW-0378">Hydrolase</keyword>
<dbReference type="GO" id="GO:0009534">
    <property type="term" value="C:chloroplast thylakoid"/>
    <property type="evidence" value="ECO:0007669"/>
    <property type="project" value="UniProtKB-ARBA"/>
</dbReference>
<dbReference type="NCBIfam" id="NF001368">
    <property type="entry name" value="PRK00277.1"/>
    <property type="match status" value="1"/>
</dbReference>
<evidence type="ECO:0000313" key="10">
    <source>
        <dbReference type="EMBL" id="GAQ81074.1"/>
    </source>
</evidence>
<dbReference type="HAMAP" id="MF_00444">
    <property type="entry name" value="ClpP"/>
    <property type="match status" value="1"/>
</dbReference>
<dbReference type="SUPFAM" id="SSF52096">
    <property type="entry name" value="ClpP/crotonase"/>
    <property type="match status" value="1"/>
</dbReference>
<dbReference type="PANTHER" id="PTHR10381">
    <property type="entry name" value="ATP-DEPENDENT CLP PROTEASE PROTEOLYTIC SUBUNIT"/>
    <property type="match status" value="1"/>
</dbReference>
<dbReference type="STRING" id="105231.A0A1Y1HR14"/>
<proteinExistence type="inferred from homology"/>
<dbReference type="InterPro" id="IPR018215">
    <property type="entry name" value="ClpP_Ser_AS"/>
</dbReference>
<dbReference type="Gene3D" id="3.90.226.10">
    <property type="entry name" value="2-enoyl-CoA Hydratase, Chain A, domain 1"/>
    <property type="match status" value="1"/>
</dbReference>
<gene>
    <name evidence="10" type="ORF">KFL_000700100</name>
</gene>
<dbReference type="FunFam" id="3.90.226.10:FF:000001">
    <property type="entry name" value="ATP-dependent Clp protease proteolytic subunit"/>
    <property type="match status" value="1"/>
</dbReference>
<evidence type="ECO:0000256" key="3">
    <source>
        <dbReference type="ARBA" id="ARBA00022801"/>
    </source>
</evidence>
<sequence>MAAALQVAAGARCFLPSIGRSAASLQNVHSTLPLLPSHVRNAPRTSKPSGARPTRMNGVRAGGGDYAGNSIVWPTAELQLPYASEVEQQERPPGLVDLDPQNMLLRQRIVFLGGPVDDNSADVLVSQLLLLNANDPTADIKMFINSPGGSVTAGMGIYDAMQLCSCDISTICFGLAASMGAFLLSSGTKGKRYAMPNARIMIHQPLGGGRGSAIDFAIQAQEIIYHRDNLNRVLSLNTGKPASQIEIDCDRDNFMDPQEAKEYGLIDDVIDVPGIVAPEWVLAEPPKTRINEYWTVRKRKDIQVAPKKDRKRITRQV</sequence>
<dbReference type="PANTHER" id="PTHR10381:SF50">
    <property type="entry name" value="ATP-DEPENDENT CLP PROTEASE PROTEOLYTIC SUBUNIT 3, CHLOROPLASTIC"/>
    <property type="match status" value="1"/>
</dbReference>
<evidence type="ECO:0000256" key="9">
    <source>
        <dbReference type="SAM" id="MobiDB-lite"/>
    </source>
</evidence>
<protein>
    <recommendedName>
        <fullName evidence="8">ATP-dependent Clp protease proteolytic subunit</fullName>
        <ecNumber evidence="7">3.4.21.92</ecNumber>
    </recommendedName>
</protein>
<dbReference type="OMA" id="YDAIKLC"/>
<dbReference type="PROSITE" id="PS00381">
    <property type="entry name" value="CLP_PROTEASE_SER"/>
    <property type="match status" value="1"/>
</dbReference>
<dbReference type="AlphaFoldDB" id="A0A1Y1HR14"/>
<evidence type="ECO:0000256" key="1">
    <source>
        <dbReference type="ARBA" id="ARBA00007039"/>
    </source>
</evidence>
<evidence type="ECO:0000256" key="8">
    <source>
        <dbReference type="RuleBase" id="RU003567"/>
    </source>
</evidence>
<name>A0A1Y1HR14_KLENI</name>
<dbReference type="CDD" id="cd07017">
    <property type="entry name" value="S14_ClpP_2"/>
    <property type="match status" value="1"/>
</dbReference>
<dbReference type="OrthoDB" id="2017408at2759"/>